<dbReference type="InterPro" id="IPR043502">
    <property type="entry name" value="DNA/RNA_pol_sf"/>
</dbReference>
<evidence type="ECO:0000256" key="1">
    <source>
        <dbReference type="SAM" id="MobiDB-lite"/>
    </source>
</evidence>
<protein>
    <recommendedName>
        <fullName evidence="4">Reverse transcriptase/retrotransposon-derived protein RNase H-like domain-containing protein</fullName>
    </recommendedName>
</protein>
<organism evidence="2 3">
    <name type="scientific">Hibiscus sabdariffa</name>
    <name type="common">roselle</name>
    <dbReference type="NCBI Taxonomy" id="183260"/>
    <lineage>
        <taxon>Eukaryota</taxon>
        <taxon>Viridiplantae</taxon>
        <taxon>Streptophyta</taxon>
        <taxon>Embryophyta</taxon>
        <taxon>Tracheophyta</taxon>
        <taxon>Spermatophyta</taxon>
        <taxon>Magnoliopsida</taxon>
        <taxon>eudicotyledons</taxon>
        <taxon>Gunneridae</taxon>
        <taxon>Pentapetalae</taxon>
        <taxon>rosids</taxon>
        <taxon>malvids</taxon>
        <taxon>Malvales</taxon>
        <taxon>Malvaceae</taxon>
        <taxon>Malvoideae</taxon>
        <taxon>Hibiscus</taxon>
    </lineage>
</organism>
<feature type="region of interest" description="Disordered" evidence="1">
    <location>
        <begin position="148"/>
        <end position="184"/>
    </location>
</feature>
<evidence type="ECO:0000313" key="2">
    <source>
        <dbReference type="EMBL" id="KAK8575412.1"/>
    </source>
</evidence>
<reference evidence="2 3" key="1">
    <citation type="journal article" date="2024" name="G3 (Bethesda)">
        <title>Genome assembly of Hibiscus sabdariffa L. provides insights into metabolisms of medicinal natural products.</title>
        <authorList>
            <person name="Kim T."/>
        </authorList>
    </citation>
    <scope>NUCLEOTIDE SEQUENCE [LARGE SCALE GENOMIC DNA]</scope>
    <source>
        <strain evidence="2">TK-2024</strain>
        <tissue evidence="2">Old leaves</tissue>
    </source>
</reference>
<feature type="compositionally biased region" description="Basic and acidic residues" evidence="1">
    <location>
        <begin position="152"/>
        <end position="163"/>
    </location>
</feature>
<accession>A0ABR2FAZ6</accession>
<gene>
    <name evidence="2" type="ORF">V6N12_063085</name>
</gene>
<sequence>MLKKDPPQWSTAQSKAVKTLEDILQHLPPLQIPSDGKRILQTDASDKYWGAFSLKQKTRKDISVDTKVEDSLMLKSTITLQMDMSSFPQMLKFKQKTVPHPQLLRWAEWFSKYSFDCKHIKGKTNVLADLLTRPKPNQIQIMMYRASSSKETIPEKKQKKDPETAFNIPPNLNPDFLQKSTDWF</sequence>
<evidence type="ECO:0008006" key="4">
    <source>
        <dbReference type="Google" id="ProtNLM"/>
    </source>
</evidence>
<dbReference type="Proteomes" id="UP001472677">
    <property type="component" value="Unassembled WGS sequence"/>
</dbReference>
<name>A0ABR2FAZ6_9ROSI</name>
<dbReference type="EMBL" id="JBBPBM010000007">
    <property type="protein sequence ID" value="KAK8575412.1"/>
    <property type="molecule type" value="Genomic_DNA"/>
</dbReference>
<comment type="caution">
    <text evidence="2">The sequence shown here is derived from an EMBL/GenBank/DDBJ whole genome shotgun (WGS) entry which is preliminary data.</text>
</comment>
<proteinExistence type="predicted"/>
<evidence type="ECO:0000313" key="3">
    <source>
        <dbReference type="Proteomes" id="UP001472677"/>
    </source>
</evidence>
<keyword evidence="3" id="KW-1185">Reference proteome</keyword>
<dbReference type="SUPFAM" id="SSF56672">
    <property type="entry name" value="DNA/RNA polymerases"/>
    <property type="match status" value="1"/>
</dbReference>